<dbReference type="GO" id="GO:0002058">
    <property type="term" value="F:uracil binding"/>
    <property type="evidence" value="ECO:0007669"/>
    <property type="project" value="TreeGrafter"/>
</dbReference>
<keyword evidence="1" id="KW-0560">Oxidoreductase</keyword>
<evidence type="ECO:0000256" key="5">
    <source>
        <dbReference type="ARBA" id="ARBA00049714"/>
    </source>
</evidence>
<name>A0A1N6UT55_9RHOB</name>
<evidence type="ECO:0000256" key="4">
    <source>
        <dbReference type="ARBA" id="ARBA00049578"/>
    </source>
</evidence>
<evidence type="ECO:0000256" key="1">
    <source>
        <dbReference type="ARBA" id="ARBA00023002"/>
    </source>
</evidence>
<dbReference type="Proteomes" id="UP000323956">
    <property type="component" value="Unassembled WGS sequence"/>
</dbReference>
<dbReference type="SUPFAM" id="SSF51395">
    <property type="entry name" value="FMN-linked oxidoreductases"/>
    <property type="match status" value="1"/>
</dbReference>
<dbReference type="GO" id="GO:0006210">
    <property type="term" value="P:thymine catabolic process"/>
    <property type="evidence" value="ECO:0007669"/>
    <property type="project" value="TreeGrafter"/>
</dbReference>
<dbReference type="EC" id="1.3.1.1" evidence="6"/>
<reference evidence="8 9" key="1">
    <citation type="submission" date="2017-01" db="EMBL/GenBank/DDBJ databases">
        <authorList>
            <person name="Varghese N."/>
            <person name="Submissions S."/>
        </authorList>
    </citation>
    <scope>NUCLEOTIDE SEQUENCE [LARGE SCALE GENOMIC DNA]</scope>
    <source>
        <strain evidence="8 9">ATCC 700171</strain>
    </source>
</reference>
<dbReference type="AlphaFoldDB" id="A0A1N6UT55"/>
<comment type="catalytic activity">
    <reaction evidence="2">
        <text>5,6-dihydrothymine + NAD(+) = thymine + NADH + H(+)</text>
        <dbReference type="Rhea" id="RHEA:28791"/>
        <dbReference type="ChEBI" id="CHEBI:15378"/>
        <dbReference type="ChEBI" id="CHEBI:17821"/>
        <dbReference type="ChEBI" id="CHEBI:27468"/>
        <dbReference type="ChEBI" id="CHEBI:57540"/>
        <dbReference type="ChEBI" id="CHEBI:57945"/>
        <dbReference type="EC" id="1.3.1.1"/>
    </reaction>
</comment>
<comment type="subunit">
    <text evidence="5">Heterotetramer of 2 PreA and 2 PreT subunits.</text>
</comment>
<dbReference type="GO" id="GO:0050661">
    <property type="term" value="F:NADP binding"/>
    <property type="evidence" value="ECO:0007669"/>
    <property type="project" value="TreeGrafter"/>
</dbReference>
<dbReference type="OrthoDB" id="9794954at2"/>
<evidence type="ECO:0000256" key="2">
    <source>
        <dbReference type="ARBA" id="ARBA00047685"/>
    </source>
</evidence>
<dbReference type="PANTHER" id="PTHR43073:SF2">
    <property type="entry name" value="DIHYDROPYRIMIDINE DEHYDROGENASE [NADP(+)]"/>
    <property type="match status" value="1"/>
</dbReference>
<dbReference type="Pfam" id="PF01180">
    <property type="entry name" value="DHO_dh"/>
    <property type="match status" value="1"/>
</dbReference>
<organism evidence="8 9">
    <name type="scientific">Paracoccus thiocyanatus</name>
    <dbReference type="NCBI Taxonomy" id="34006"/>
    <lineage>
        <taxon>Bacteria</taxon>
        <taxon>Pseudomonadati</taxon>
        <taxon>Pseudomonadota</taxon>
        <taxon>Alphaproteobacteria</taxon>
        <taxon>Rhodobacterales</taxon>
        <taxon>Paracoccaceae</taxon>
        <taxon>Paracoccus</taxon>
    </lineage>
</organism>
<evidence type="ECO:0000256" key="6">
    <source>
        <dbReference type="ARBA" id="ARBA00049728"/>
    </source>
</evidence>
<accession>A0A1N6UT55</accession>
<gene>
    <name evidence="8" type="ORF">SAMN05421641_11219</name>
</gene>
<comment type="catalytic activity">
    <reaction evidence="3">
        <text>5,6-dihydrouracil + NAD(+) = uracil + NADH + H(+)</text>
        <dbReference type="Rhea" id="RHEA:20189"/>
        <dbReference type="ChEBI" id="CHEBI:15378"/>
        <dbReference type="ChEBI" id="CHEBI:15901"/>
        <dbReference type="ChEBI" id="CHEBI:17568"/>
        <dbReference type="ChEBI" id="CHEBI:57540"/>
        <dbReference type="ChEBI" id="CHEBI:57945"/>
        <dbReference type="EC" id="1.3.1.1"/>
    </reaction>
</comment>
<proteinExistence type="predicted"/>
<dbReference type="GO" id="GO:0004159">
    <property type="term" value="F:dihydropyrimidine dehydrogenase (NAD+) activity"/>
    <property type="evidence" value="ECO:0007669"/>
    <property type="project" value="UniProtKB-EC"/>
</dbReference>
<dbReference type="GO" id="GO:0006212">
    <property type="term" value="P:uracil catabolic process"/>
    <property type="evidence" value="ECO:0007669"/>
    <property type="project" value="TreeGrafter"/>
</dbReference>
<evidence type="ECO:0000313" key="8">
    <source>
        <dbReference type="EMBL" id="SIQ68767.1"/>
    </source>
</evidence>
<dbReference type="InterPro" id="IPR013785">
    <property type="entry name" value="Aldolase_TIM"/>
</dbReference>
<dbReference type="PANTHER" id="PTHR43073">
    <property type="entry name" value="DIHYDROPYRIMIDINE DEHYDROGENASE [NADP(+)]"/>
    <property type="match status" value="1"/>
</dbReference>
<evidence type="ECO:0000313" key="9">
    <source>
        <dbReference type="Proteomes" id="UP000323956"/>
    </source>
</evidence>
<sequence>MTDLSVQVGRTRLKNPVIAASGEHLIEDAGILSAVAAGAGAVVMKSSNDSAAAQRQLLQAEYAALDAHWNRVGWGPGAPRDATVLTRSGLTPLGFEEWLDQARRMDAAARKADCVLVASVVMAGIEDAVRRARAVEDAGLRVFEFNIGTPYASQAARGAVSTELSPARVAELVGQVTSAVSIPVWVKLSGQSERVPDLVAAATGAGADSAVIAGRALGLVPDLETMQPMLGTSCGIGGFWNLPLTCHWLATTHARLGPDRALIGINGACSGHDVARMMLAGASAVGLSSAVMLRGWDVIRDAVADLEAYCAGKGASARDLVGRAADARRSFAEMPVLDQVWRNHVPAPLAPGETVRRNR</sequence>
<feature type="domain" description="Dihydroorotate dehydrogenase catalytic" evidence="7">
    <location>
        <begin position="83"/>
        <end position="307"/>
    </location>
</feature>
<evidence type="ECO:0000256" key="3">
    <source>
        <dbReference type="ARBA" id="ARBA00048792"/>
    </source>
</evidence>
<dbReference type="GO" id="GO:0005737">
    <property type="term" value="C:cytoplasm"/>
    <property type="evidence" value="ECO:0007669"/>
    <property type="project" value="InterPro"/>
</dbReference>
<dbReference type="EMBL" id="FTMK01000012">
    <property type="protein sequence ID" value="SIQ68767.1"/>
    <property type="molecule type" value="Genomic_DNA"/>
</dbReference>
<comment type="function">
    <text evidence="4">Involved in pyrimidine base degradation. Catalyzes physiologically the reduction of uracil to 5,6-dihydrouracil (DHU) by using NADH as a specific cosubstrate. It also catalyzes the reverse reaction and the reduction of thymine to 5,6-dihydrothymine (DHT).</text>
</comment>
<dbReference type="InterPro" id="IPR005720">
    <property type="entry name" value="Dihydroorotate_DH_cat"/>
</dbReference>
<evidence type="ECO:0000259" key="7">
    <source>
        <dbReference type="Pfam" id="PF01180"/>
    </source>
</evidence>
<dbReference type="RefSeq" id="WP_149765771.1">
    <property type="nucleotide sequence ID" value="NZ_FTMK01000012.1"/>
</dbReference>
<protein>
    <recommendedName>
        <fullName evidence="6">dihydrouracil dehydrogenase (NAD(+))</fullName>
        <ecNumber evidence="6">1.3.1.1</ecNumber>
    </recommendedName>
</protein>
<dbReference type="Gene3D" id="3.20.20.70">
    <property type="entry name" value="Aldolase class I"/>
    <property type="match status" value="1"/>
</dbReference>